<reference evidence="1" key="1">
    <citation type="submission" date="2021-06" db="EMBL/GenBank/DDBJ databases">
        <authorList>
            <person name="Kallberg Y."/>
            <person name="Tangrot J."/>
            <person name="Rosling A."/>
        </authorList>
    </citation>
    <scope>NUCLEOTIDE SEQUENCE</scope>
    <source>
        <strain evidence="1">IL203A</strain>
    </source>
</reference>
<proteinExistence type="predicted"/>
<comment type="caution">
    <text evidence="1">The sequence shown here is derived from an EMBL/GenBank/DDBJ whole genome shotgun (WGS) entry which is preliminary data.</text>
</comment>
<dbReference type="Proteomes" id="UP000789702">
    <property type="component" value="Unassembled WGS sequence"/>
</dbReference>
<keyword evidence="2" id="KW-1185">Reference proteome</keyword>
<evidence type="ECO:0000313" key="1">
    <source>
        <dbReference type="EMBL" id="CAG8441664.1"/>
    </source>
</evidence>
<evidence type="ECO:0000313" key="2">
    <source>
        <dbReference type="Proteomes" id="UP000789702"/>
    </source>
</evidence>
<protein>
    <submittedName>
        <fullName evidence="1">6248_t:CDS:1</fullName>
    </submittedName>
</protein>
<dbReference type="EMBL" id="CAJVPU010000132">
    <property type="protein sequence ID" value="CAG8441664.1"/>
    <property type="molecule type" value="Genomic_DNA"/>
</dbReference>
<gene>
    <name evidence="1" type="ORF">DHETER_LOCUS303</name>
</gene>
<organism evidence="1 2">
    <name type="scientific">Dentiscutata heterogama</name>
    <dbReference type="NCBI Taxonomy" id="1316150"/>
    <lineage>
        <taxon>Eukaryota</taxon>
        <taxon>Fungi</taxon>
        <taxon>Fungi incertae sedis</taxon>
        <taxon>Mucoromycota</taxon>
        <taxon>Glomeromycotina</taxon>
        <taxon>Glomeromycetes</taxon>
        <taxon>Diversisporales</taxon>
        <taxon>Gigasporaceae</taxon>
        <taxon>Dentiscutata</taxon>
    </lineage>
</organism>
<sequence length="46" mass="5103">MDINGSFIESELLSAIIPFTFDGRNNPQTNHADTKIDLADLNPIQD</sequence>
<accession>A0ACA9JXN8</accession>
<name>A0ACA9JXN8_9GLOM</name>